<gene>
    <name evidence="4" type="ORF">GCM10012289_23760</name>
</gene>
<dbReference type="AlphaFoldDB" id="A0A917YVB3"/>
<dbReference type="SUPFAM" id="SSF46689">
    <property type="entry name" value="Homeodomain-like"/>
    <property type="match status" value="1"/>
</dbReference>
<evidence type="ECO:0000313" key="4">
    <source>
        <dbReference type="EMBL" id="GGO67407.1"/>
    </source>
</evidence>
<dbReference type="SUPFAM" id="SSF48498">
    <property type="entry name" value="Tetracyclin repressor-like, C-terminal domain"/>
    <property type="match status" value="1"/>
</dbReference>
<dbReference type="Gene3D" id="1.10.10.60">
    <property type="entry name" value="Homeodomain-like"/>
    <property type="match status" value="1"/>
</dbReference>
<keyword evidence="1" id="KW-0805">Transcription regulation</keyword>
<dbReference type="Pfam" id="PF16925">
    <property type="entry name" value="TetR_C_13"/>
    <property type="match status" value="1"/>
</dbReference>
<protein>
    <submittedName>
        <fullName evidence="4">TetR family transcriptional regulator</fullName>
    </submittedName>
</protein>
<evidence type="ECO:0000256" key="1">
    <source>
        <dbReference type="ARBA" id="ARBA00023015"/>
    </source>
</evidence>
<dbReference type="InterPro" id="IPR011075">
    <property type="entry name" value="TetR_C"/>
</dbReference>
<name>A0A917YVB3_9ACTN</name>
<evidence type="ECO:0000256" key="2">
    <source>
        <dbReference type="ARBA" id="ARBA00023163"/>
    </source>
</evidence>
<evidence type="ECO:0000313" key="5">
    <source>
        <dbReference type="Proteomes" id="UP000646523"/>
    </source>
</evidence>
<dbReference type="EMBL" id="BMNH01000005">
    <property type="protein sequence ID" value="GGO67407.1"/>
    <property type="molecule type" value="Genomic_DNA"/>
</dbReference>
<reference evidence="4" key="2">
    <citation type="submission" date="2020-09" db="EMBL/GenBank/DDBJ databases">
        <authorList>
            <person name="Sun Q."/>
            <person name="Zhou Y."/>
        </authorList>
    </citation>
    <scope>NUCLEOTIDE SEQUENCE</scope>
    <source>
        <strain evidence="4">CGMCC 4.7368</strain>
    </source>
</reference>
<dbReference type="InterPro" id="IPR009057">
    <property type="entry name" value="Homeodomain-like_sf"/>
</dbReference>
<keyword evidence="2" id="KW-0804">Transcription</keyword>
<proteinExistence type="predicted"/>
<feature type="domain" description="Tetracyclin repressor-like C-terminal" evidence="3">
    <location>
        <begin position="89"/>
        <end position="196"/>
    </location>
</feature>
<organism evidence="4 5">
    <name type="scientific">Nonomuraea cavernae</name>
    <dbReference type="NCBI Taxonomy" id="2045107"/>
    <lineage>
        <taxon>Bacteria</taxon>
        <taxon>Bacillati</taxon>
        <taxon>Actinomycetota</taxon>
        <taxon>Actinomycetes</taxon>
        <taxon>Streptosporangiales</taxon>
        <taxon>Streptosporangiaceae</taxon>
        <taxon>Nonomuraea</taxon>
    </lineage>
</organism>
<reference evidence="4" key="1">
    <citation type="journal article" date="2014" name="Int. J. Syst. Evol. Microbiol.">
        <title>Complete genome sequence of Corynebacterium casei LMG S-19264T (=DSM 44701T), isolated from a smear-ripened cheese.</title>
        <authorList>
            <consortium name="US DOE Joint Genome Institute (JGI-PGF)"/>
            <person name="Walter F."/>
            <person name="Albersmeier A."/>
            <person name="Kalinowski J."/>
            <person name="Ruckert C."/>
        </authorList>
    </citation>
    <scope>NUCLEOTIDE SEQUENCE</scope>
    <source>
        <strain evidence="4">CGMCC 4.7368</strain>
    </source>
</reference>
<dbReference type="InterPro" id="IPR036271">
    <property type="entry name" value="Tet_transcr_reg_TetR-rel_C_sf"/>
</dbReference>
<dbReference type="Proteomes" id="UP000646523">
    <property type="component" value="Unassembled WGS sequence"/>
</dbReference>
<accession>A0A917YVB3</accession>
<comment type="caution">
    <text evidence="4">The sequence shown here is derived from an EMBL/GenBank/DDBJ whole genome shotgun (WGS) entry which is preliminary data.</text>
</comment>
<dbReference type="Gene3D" id="1.10.357.10">
    <property type="entry name" value="Tetracycline Repressor, domain 2"/>
    <property type="match status" value="1"/>
</dbReference>
<sequence>MLSSSTMRRSAEAAQLTRERIVATGVTKASTDGLSALTIGTLAEALGMSKAGIVGPFGSRAGLQFAVLTKAADMFIAAVVAPSMEVESGLPRLRVMIDLWCGYLDSSPFPNGCFITAASCELDGRPGELRSFLLATVTRWRAFLREQIVIAQEAGDITTTLDADDLVTALTGIAMAANQEIQLLGDATAPARARRLMLAAITR</sequence>
<dbReference type="PANTHER" id="PTHR47506:SF6">
    <property type="entry name" value="HTH-TYPE TRANSCRIPTIONAL REPRESSOR NEMR"/>
    <property type="match status" value="1"/>
</dbReference>
<keyword evidence="5" id="KW-1185">Reference proteome</keyword>
<dbReference type="PANTHER" id="PTHR47506">
    <property type="entry name" value="TRANSCRIPTIONAL REGULATORY PROTEIN"/>
    <property type="match status" value="1"/>
</dbReference>
<evidence type="ECO:0000259" key="3">
    <source>
        <dbReference type="Pfam" id="PF16925"/>
    </source>
</evidence>